<gene>
    <name evidence="2" type="ORF">MICPUN_61125</name>
</gene>
<evidence type="ECO:0000313" key="3">
    <source>
        <dbReference type="Proteomes" id="UP000002009"/>
    </source>
</evidence>
<dbReference type="InParanoid" id="C1EBM7"/>
<dbReference type="AlphaFoldDB" id="C1EBM7"/>
<dbReference type="EMBL" id="CP001329">
    <property type="protein sequence ID" value="ACO65749.1"/>
    <property type="molecule type" value="Genomic_DNA"/>
</dbReference>
<dbReference type="eggNOG" id="KOG2772">
    <property type="taxonomic scope" value="Eukaryota"/>
</dbReference>
<dbReference type="PANTHER" id="PTHR10683">
    <property type="entry name" value="TRANSALDOLASE"/>
    <property type="match status" value="1"/>
</dbReference>
<protein>
    <submittedName>
        <fullName evidence="2">Transaldolase</fullName>
    </submittedName>
</protein>
<dbReference type="GeneID" id="8246048"/>
<dbReference type="FunCoup" id="C1EBM7">
    <property type="interactions" value="1482"/>
</dbReference>
<keyword evidence="3" id="KW-1185">Reference proteome</keyword>
<reference evidence="2 3" key="1">
    <citation type="journal article" date="2009" name="Science">
        <title>Green evolution and dynamic adaptations revealed by genomes of the marine picoeukaryotes Micromonas.</title>
        <authorList>
            <person name="Worden A.Z."/>
            <person name="Lee J.H."/>
            <person name="Mock T."/>
            <person name="Rouze P."/>
            <person name="Simmons M.P."/>
            <person name="Aerts A.L."/>
            <person name="Allen A.E."/>
            <person name="Cuvelier M.L."/>
            <person name="Derelle E."/>
            <person name="Everett M.V."/>
            <person name="Foulon E."/>
            <person name="Grimwood J."/>
            <person name="Gundlach H."/>
            <person name="Henrissat B."/>
            <person name="Napoli C."/>
            <person name="McDonald S.M."/>
            <person name="Parker M.S."/>
            <person name="Rombauts S."/>
            <person name="Salamov A."/>
            <person name="Von Dassow P."/>
            <person name="Badger J.H."/>
            <person name="Coutinho P.M."/>
            <person name="Demir E."/>
            <person name="Dubchak I."/>
            <person name="Gentemann C."/>
            <person name="Eikrem W."/>
            <person name="Gready J.E."/>
            <person name="John U."/>
            <person name="Lanier W."/>
            <person name="Lindquist E.A."/>
            <person name="Lucas S."/>
            <person name="Mayer K.F."/>
            <person name="Moreau H."/>
            <person name="Not F."/>
            <person name="Otillar R."/>
            <person name="Panaud O."/>
            <person name="Pangilinan J."/>
            <person name="Paulsen I."/>
            <person name="Piegu B."/>
            <person name="Poliakov A."/>
            <person name="Robbens S."/>
            <person name="Schmutz J."/>
            <person name="Toulza E."/>
            <person name="Wyss T."/>
            <person name="Zelensky A."/>
            <person name="Zhou K."/>
            <person name="Armbrust E.V."/>
            <person name="Bhattacharya D."/>
            <person name="Goodenough U.W."/>
            <person name="Van de Peer Y."/>
            <person name="Grigoriev I.V."/>
        </authorList>
    </citation>
    <scope>NUCLEOTIDE SEQUENCE [LARGE SCALE GENOMIC DNA]</scope>
    <source>
        <strain evidence="3">RCC299 / NOUM17</strain>
    </source>
</reference>
<organism evidence="2 3">
    <name type="scientific">Micromonas commoda (strain RCC299 / NOUM17 / CCMP2709)</name>
    <name type="common">Picoplanktonic green alga</name>
    <dbReference type="NCBI Taxonomy" id="296587"/>
    <lineage>
        <taxon>Eukaryota</taxon>
        <taxon>Viridiplantae</taxon>
        <taxon>Chlorophyta</taxon>
        <taxon>Mamiellophyceae</taxon>
        <taxon>Mamiellales</taxon>
        <taxon>Mamiellaceae</taxon>
        <taxon>Micromonas</taxon>
    </lineage>
</organism>
<dbReference type="GO" id="GO:0005975">
    <property type="term" value="P:carbohydrate metabolic process"/>
    <property type="evidence" value="ECO:0007669"/>
    <property type="project" value="InterPro"/>
</dbReference>
<dbReference type="OrthoDB" id="2015515at2759"/>
<dbReference type="STRING" id="296587.C1EBM7"/>
<name>C1EBM7_MICCC</name>
<accession>C1EBM7</accession>
<dbReference type="InterPro" id="IPR013785">
    <property type="entry name" value="Aldolase_TIM"/>
</dbReference>
<dbReference type="RefSeq" id="XP_002504491.1">
    <property type="nucleotide sequence ID" value="XM_002504445.1"/>
</dbReference>
<dbReference type="Pfam" id="PF00923">
    <property type="entry name" value="TAL_FSA"/>
    <property type="match status" value="1"/>
</dbReference>
<keyword evidence="1" id="KW-0704">Schiff base</keyword>
<evidence type="ECO:0000313" key="2">
    <source>
        <dbReference type="EMBL" id="ACO65749.1"/>
    </source>
</evidence>
<dbReference type="OMA" id="IVRFGCE"/>
<evidence type="ECO:0000256" key="1">
    <source>
        <dbReference type="ARBA" id="ARBA00023270"/>
    </source>
</evidence>
<proteinExistence type="predicted"/>
<dbReference type="Proteomes" id="UP000002009">
    <property type="component" value="Chromosome 9"/>
</dbReference>
<dbReference type="PANTHER" id="PTHR10683:SF18">
    <property type="entry name" value="TRANSALDOLASE"/>
    <property type="match status" value="1"/>
</dbReference>
<dbReference type="InterPro" id="IPR001585">
    <property type="entry name" value="TAL/FSA"/>
</dbReference>
<dbReference type="KEGG" id="mis:MICPUN_61125"/>
<dbReference type="Gene3D" id="3.20.20.70">
    <property type="entry name" value="Aldolase class I"/>
    <property type="match status" value="1"/>
</dbReference>
<sequence>MSSLPGLRVTASARKGRVPKAKANDVEPCEAADFKGIKTREYSSNIISRGSELEQLKKLSHLVLETAAVGASTFEELGPQAATVSPSVLLHTLHENTTADVGALEGAMVYEPCSVDFTGSEDARLECVIDKAFVNLGGMMAERVGGLVSIEIVEDKVTALNSDKIIAKARHMRAMFDEINVDREKYLFKIPGTWAGVEAVRALEAEGVRCHVTQVHCLEQAAAFGRAGATVVQLYVGRLQAWYKKHPVHQLSNKLHEASNHGVEFVRQVKATFKNESLDTKIIASSVLDRDNALSLAGVDYMLLSDRVVSTLNNADACDQIGTGVVARGGNVPSVGEITQASFEAALGMSPAYEEIEAHLELLHKDEEALKAFVKTSVMRND</sequence>
<dbReference type="SUPFAM" id="SSF51569">
    <property type="entry name" value="Aldolase"/>
    <property type="match status" value="1"/>
</dbReference>